<dbReference type="AlphaFoldDB" id="A0A1I1LKN3"/>
<protein>
    <recommendedName>
        <fullName evidence="6">Anti-sigma factor</fullName>
    </recommendedName>
</protein>
<proteinExistence type="predicted"/>
<keyword evidence="5" id="KW-1185">Reference proteome</keyword>
<feature type="region of interest" description="Disordered" evidence="2">
    <location>
        <begin position="1"/>
        <end position="26"/>
    </location>
</feature>
<dbReference type="STRING" id="1334022.SAMN04487907_10842"/>
<keyword evidence="3" id="KW-0812">Transmembrane</keyword>
<dbReference type="Proteomes" id="UP000199438">
    <property type="component" value="Unassembled WGS sequence"/>
</dbReference>
<evidence type="ECO:0000256" key="2">
    <source>
        <dbReference type="SAM" id="MobiDB-lite"/>
    </source>
</evidence>
<keyword evidence="3" id="KW-0472">Membrane</keyword>
<dbReference type="RefSeq" id="WP_092544034.1">
    <property type="nucleotide sequence ID" value="NZ_FOKV01000008.1"/>
</dbReference>
<reference evidence="5" key="1">
    <citation type="submission" date="2016-10" db="EMBL/GenBank/DDBJ databases">
        <authorList>
            <person name="Varghese N."/>
            <person name="Submissions S."/>
        </authorList>
    </citation>
    <scope>NUCLEOTIDE SEQUENCE [LARGE SCALE GENOMIC DNA]</scope>
    <source>
        <strain evidence="5">DSM 24499</strain>
    </source>
</reference>
<dbReference type="OrthoDB" id="1441018at2"/>
<accession>A0A1I1LKN3</accession>
<feature type="transmembrane region" description="Helical" evidence="3">
    <location>
        <begin position="47"/>
        <end position="67"/>
    </location>
</feature>
<organism evidence="4 5">
    <name type="scientific">Zunongwangia mangrovi</name>
    <dbReference type="NCBI Taxonomy" id="1334022"/>
    <lineage>
        <taxon>Bacteria</taxon>
        <taxon>Pseudomonadati</taxon>
        <taxon>Bacteroidota</taxon>
        <taxon>Flavobacteriia</taxon>
        <taxon>Flavobacteriales</taxon>
        <taxon>Flavobacteriaceae</taxon>
        <taxon>Zunongwangia</taxon>
    </lineage>
</organism>
<name>A0A1I1LKN3_9FLAO</name>
<evidence type="ECO:0000313" key="4">
    <source>
        <dbReference type="EMBL" id="SFC73589.1"/>
    </source>
</evidence>
<evidence type="ECO:0000256" key="3">
    <source>
        <dbReference type="SAM" id="Phobius"/>
    </source>
</evidence>
<dbReference type="EMBL" id="FOKV01000008">
    <property type="protein sequence ID" value="SFC73589.1"/>
    <property type="molecule type" value="Genomic_DNA"/>
</dbReference>
<keyword evidence="3" id="KW-1133">Transmembrane helix</keyword>
<keyword evidence="1" id="KW-0175">Coiled coil</keyword>
<evidence type="ECO:0000256" key="1">
    <source>
        <dbReference type="SAM" id="Coils"/>
    </source>
</evidence>
<sequence>MGQDIRKMLQEDKESRKFKMPEGHQSRFEDRLNKAFPEKKKSAGRKWFLQIAAIFVVALAAGGFFYFNSGTSVYPYGTQVVETSEENPLEEKEKKTENSAKQFQLSDVSPQYKKIEDYYMASLNMELAKLDVNNENKELIDSFMKQLAELDKEYKRLNNELNELGPNEQTIEAMVANLQLRLELLFKLKQKLKEIKESKDNSYENAQA</sequence>
<feature type="coiled-coil region" evidence="1">
    <location>
        <begin position="133"/>
        <end position="167"/>
    </location>
</feature>
<evidence type="ECO:0000313" key="5">
    <source>
        <dbReference type="Proteomes" id="UP000199438"/>
    </source>
</evidence>
<gene>
    <name evidence="4" type="ORF">SAMN04487907_10842</name>
</gene>
<evidence type="ECO:0008006" key="6">
    <source>
        <dbReference type="Google" id="ProtNLM"/>
    </source>
</evidence>